<feature type="transmembrane region" description="Helical" evidence="1">
    <location>
        <begin position="15"/>
        <end position="37"/>
    </location>
</feature>
<protein>
    <recommendedName>
        <fullName evidence="2">YqeB PH domain-containing protein</fullName>
    </recommendedName>
</protein>
<reference evidence="3 4" key="1">
    <citation type="submission" date="2018-07" db="EMBL/GenBank/DDBJ databases">
        <title>Desertimonas flava gen. nov. sp. nov.</title>
        <authorList>
            <person name="Liu S."/>
        </authorList>
    </citation>
    <scope>NUCLEOTIDE SEQUENCE [LARGE SCALE GENOMIC DNA]</scope>
    <source>
        <strain evidence="3 4">16Sb5-5</strain>
    </source>
</reference>
<evidence type="ECO:0000256" key="1">
    <source>
        <dbReference type="SAM" id="Phobius"/>
    </source>
</evidence>
<dbReference type="InterPro" id="IPR057798">
    <property type="entry name" value="PH_YqeB"/>
</dbReference>
<accession>A0A367YX37</accession>
<keyword evidence="1" id="KW-1133">Transmembrane helix</keyword>
<proteinExistence type="predicted"/>
<evidence type="ECO:0000259" key="2">
    <source>
        <dbReference type="Pfam" id="PF23494"/>
    </source>
</evidence>
<dbReference type="EMBL" id="QOUI01000003">
    <property type="protein sequence ID" value="RCK70388.1"/>
    <property type="molecule type" value="Genomic_DNA"/>
</dbReference>
<keyword evidence="4" id="KW-1185">Reference proteome</keyword>
<organism evidence="3 4">
    <name type="scientific">Desertihabitans brevis</name>
    <dbReference type="NCBI Taxonomy" id="2268447"/>
    <lineage>
        <taxon>Bacteria</taxon>
        <taxon>Bacillati</taxon>
        <taxon>Actinomycetota</taxon>
        <taxon>Actinomycetes</taxon>
        <taxon>Propionibacteriales</taxon>
        <taxon>Propionibacteriaceae</taxon>
        <taxon>Desertihabitans</taxon>
    </lineage>
</organism>
<keyword evidence="1" id="KW-0812">Transmembrane</keyword>
<dbReference type="AlphaFoldDB" id="A0A367YX37"/>
<gene>
    <name evidence="3" type="ORF">DT076_06985</name>
</gene>
<dbReference type="Pfam" id="PF23494">
    <property type="entry name" value="bPH_10"/>
    <property type="match status" value="1"/>
</dbReference>
<feature type="domain" description="YqeB PH" evidence="2">
    <location>
        <begin position="2"/>
        <end position="107"/>
    </location>
</feature>
<evidence type="ECO:0000313" key="4">
    <source>
        <dbReference type="Proteomes" id="UP000252770"/>
    </source>
</evidence>
<keyword evidence="1" id="KW-0472">Membrane</keyword>
<evidence type="ECO:0000313" key="3">
    <source>
        <dbReference type="EMBL" id="RCK70388.1"/>
    </source>
</evidence>
<comment type="caution">
    <text evidence="3">The sequence shown here is derived from an EMBL/GenBank/DDBJ whole genome shotgun (WGS) entry which is preliminary data.</text>
</comment>
<name>A0A367YX37_9ACTN</name>
<sequence>MQSQAEVVQRVAEHVPVWVLPALGLVAGVVVGVLGTLDDPEVLVSAREIVVRKGDKRTRVARSQVAEAGVRDQHLVLFDAADSELLHQRVPGDPQAVERALQQHGWPAIRP</sequence>
<dbReference type="Proteomes" id="UP000252770">
    <property type="component" value="Unassembled WGS sequence"/>
</dbReference>